<dbReference type="Pfam" id="PF00440">
    <property type="entry name" value="TetR_N"/>
    <property type="match status" value="1"/>
</dbReference>
<dbReference type="AlphaFoldDB" id="A0A6N4UST7"/>
<dbReference type="RefSeq" id="WP_235682990.1">
    <property type="nucleotide sequence ID" value="NZ_AP022565.1"/>
</dbReference>
<proteinExistence type="predicted"/>
<sequence length="206" mass="22383">MMNYSERRGRRPGKQDTRTQILEVARRRFLEGGYQAVTLRSVAAEAGVDIALISYYFGAKRGLISEALALSANPADVLDRAAAEADPATFPQRALRGLLALWEESESGAPLRALVAGAAHDAALASLVKEMVEREMIDKLAAQIGGADARRRAAAFCGQIAGLIVTRYLLHLEPVYSMTHDEIIRLYTPLLHLALRPPTAAYAGVR</sequence>
<evidence type="ECO:0000259" key="3">
    <source>
        <dbReference type="PROSITE" id="PS50977"/>
    </source>
</evidence>
<feature type="DNA-binding region" description="H-T-H motif" evidence="2">
    <location>
        <begin position="38"/>
        <end position="57"/>
    </location>
</feature>
<keyword evidence="5" id="KW-1185">Reference proteome</keyword>
<dbReference type="PROSITE" id="PS50977">
    <property type="entry name" value="HTH_TETR_2"/>
    <property type="match status" value="1"/>
</dbReference>
<dbReference type="InterPro" id="IPR050109">
    <property type="entry name" value="HTH-type_TetR-like_transc_reg"/>
</dbReference>
<organism evidence="4 5">
    <name type="scientific">Mycolicibacterium alvei</name>
    <dbReference type="NCBI Taxonomy" id="67081"/>
    <lineage>
        <taxon>Bacteria</taxon>
        <taxon>Bacillati</taxon>
        <taxon>Actinomycetota</taxon>
        <taxon>Actinomycetes</taxon>
        <taxon>Mycobacteriales</taxon>
        <taxon>Mycobacteriaceae</taxon>
        <taxon>Mycolicibacterium</taxon>
    </lineage>
</organism>
<evidence type="ECO:0000256" key="2">
    <source>
        <dbReference type="PROSITE-ProRule" id="PRU00335"/>
    </source>
</evidence>
<evidence type="ECO:0000313" key="5">
    <source>
        <dbReference type="Proteomes" id="UP000466906"/>
    </source>
</evidence>
<dbReference type="Gene3D" id="1.10.10.60">
    <property type="entry name" value="Homeodomain-like"/>
    <property type="match status" value="1"/>
</dbReference>
<dbReference type="GO" id="GO:0003700">
    <property type="term" value="F:DNA-binding transcription factor activity"/>
    <property type="evidence" value="ECO:0007669"/>
    <property type="project" value="TreeGrafter"/>
</dbReference>
<accession>A0A6N4UST7</accession>
<reference evidence="4 5" key="1">
    <citation type="journal article" date="2019" name="Emerg. Microbes Infect.">
        <title>Comprehensive subspecies identification of 175 nontuberculous mycobacteria species based on 7547 genomic profiles.</title>
        <authorList>
            <person name="Matsumoto Y."/>
            <person name="Kinjo T."/>
            <person name="Motooka D."/>
            <person name="Nabeya D."/>
            <person name="Jung N."/>
            <person name="Uechi K."/>
            <person name="Horii T."/>
            <person name="Iida T."/>
            <person name="Fujita J."/>
            <person name="Nakamura S."/>
        </authorList>
    </citation>
    <scope>NUCLEOTIDE SEQUENCE [LARGE SCALE GENOMIC DNA]</scope>
    <source>
        <strain evidence="4 5">JCM 12272</strain>
    </source>
</reference>
<dbReference type="Proteomes" id="UP000466906">
    <property type="component" value="Chromosome"/>
</dbReference>
<dbReference type="PRINTS" id="PR00455">
    <property type="entry name" value="HTHTETR"/>
</dbReference>
<dbReference type="InterPro" id="IPR036271">
    <property type="entry name" value="Tet_transcr_reg_TetR-rel_C_sf"/>
</dbReference>
<dbReference type="InterPro" id="IPR041678">
    <property type="entry name" value="TetR_C_16"/>
</dbReference>
<gene>
    <name evidence="4" type="ORF">MALV_20580</name>
</gene>
<dbReference type="InterPro" id="IPR009057">
    <property type="entry name" value="Homeodomain-like_sf"/>
</dbReference>
<keyword evidence="1 2" id="KW-0238">DNA-binding</keyword>
<dbReference type="SUPFAM" id="SSF46689">
    <property type="entry name" value="Homeodomain-like"/>
    <property type="match status" value="1"/>
</dbReference>
<protein>
    <submittedName>
        <fullName evidence="4">TetR family transcriptional regulator</fullName>
    </submittedName>
</protein>
<dbReference type="SUPFAM" id="SSF48498">
    <property type="entry name" value="Tetracyclin repressor-like, C-terminal domain"/>
    <property type="match status" value="1"/>
</dbReference>
<dbReference type="KEGG" id="malv:MALV_20580"/>
<dbReference type="EMBL" id="AP022565">
    <property type="protein sequence ID" value="BBX26933.1"/>
    <property type="molecule type" value="Genomic_DNA"/>
</dbReference>
<feature type="domain" description="HTH tetR-type" evidence="3">
    <location>
        <begin position="15"/>
        <end position="75"/>
    </location>
</feature>
<dbReference type="GO" id="GO:0000976">
    <property type="term" value="F:transcription cis-regulatory region binding"/>
    <property type="evidence" value="ECO:0007669"/>
    <property type="project" value="TreeGrafter"/>
</dbReference>
<dbReference type="PANTHER" id="PTHR30055">
    <property type="entry name" value="HTH-TYPE TRANSCRIPTIONAL REGULATOR RUTR"/>
    <property type="match status" value="1"/>
</dbReference>
<dbReference type="Pfam" id="PF17920">
    <property type="entry name" value="TetR_C_16"/>
    <property type="match status" value="1"/>
</dbReference>
<name>A0A6N4UST7_9MYCO</name>
<dbReference type="InterPro" id="IPR001647">
    <property type="entry name" value="HTH_TetR"/>
</dbReference>
<evidence type="ECO:0000313" key="4">
    <source>
        <dbReference type="EMBL" id="BBX26933.1"/>
    </source>
</evidence>
<dbReference type="PANTHER" id="PTHR30055:SF235">
    <property type="entry name" value="TRANSCRIPTIONAL REGULATORY PROTEIN"/>
    <property type="match status" value="1"/>
</dbReference>
<dbReference type="Gene3D" id="1.10.357.10">
    <property type="entry name" value="Tetracycline Repressor, domain 2"/>
    <property type="match status" value="1"/>
</dbReference>
<evidence type="ECO:0000256" key="1">
    <source>
        <dbReference type="ARBA" id="ARBA00023125"/>
    </source>
</evidence>